<evidence type="ECO:0000313" key="1">
    <source>
        <dbReference type="EMBL" id="CAI5784155.1"/>
    </source>
</evidence>
<dbReference type="EMBL" id="OX395134">
    <property type="protein sequence ID" value="CAI5784155.1"/>
    <property type="molecule type" value="Genomic_DNA"/>
</dbReference>
<organism evidence="1 2">
    <name type="scientific">Podarcis lilfordi</name>
    <name type="common">Lilford's wall lizard</name>
    <dbReference type="NCBI Taxonomy" id="74358"/>
    <lineage>
        <taxon>Eukaryota</taxon>
        <taxon>Metazoa</taxon>
        <taxon>Chordata</taxon>
        <taxon>Craniata</taxon>
        <taxon>Vertebrata</taxon>
        <taxon>Euteleostomi</taxon>
        <taxon>Lepidosauria</taxon>
        <taxon>Squamata</taxon>
        <taxon>Bifurcata</taxon>
        <taxon>Unidentata</taxon>
        <taxon>Episquamata</taxon>
        <taxon>Laterata</taxon>
        <taxon>Lacertibaenia</taxon>
        <taxon>Lacertidae</taxon>
        <taxon>Podarcis</taxon>
    </lineage>
</organism>
<sequence>MSLISQMLSTGNNIMGSFHVLTELWSGTEEGFAKSLKQHSLKSLWEPAEALDRLKIKTSVGAVTFMK</sequence>
<evidence type="ECO:0000313" key="2">
    <source>
        <dbReference type="Proteomes" id="UP001178461"/>
    </source>
</evidence>
<name>A0AA35KTR6_9SAUR</name>
<reference evidence="1" key="1">
    <citation type="submission" date="2022-12" db="EMBL/GenBank/DDBJ databases">
        <authorList>
            <person name="Alioto T."/>
            <person name="Alioto T."/>
            <person name="Gomez Garrido J."/>
        </authorList>
    </citation>
    <scope>NUCLEOTIDE SEQUENCE</scope>
</reference>
<proteinExistence type="predicted"/>
<accession>A0AA35KTR6</accession>
<protein>
    <submittedName>
        <fullName evidence="1">Uncharacterized protein</fullName>
    </submittedName>
</protein>
<dbReference type="Proteomes" id="UP001178461">
    <property type="component" value="Chromosome 9"/>
</dbReference>
<gene>
    <name evidence="1" type="ORF">PODLI_1B033906</name>
</gene>
<keyword evidence="2" id="KW-1185">Reference proteome</keyword>
<dbReference type="AlphaFoldDB" id="A0AA35KTR6"/>